<feature type="transmembrane region" description="Helical" evidence="7">
    <location>
        <begin position="257"/>
        <end position="281"/>
    </location>
</feature>
<evidence type="ECO:0008006" key="10">
    <source>
        <dbReference type="Google" id="ProtNLM"/>
    </source>
</evidence>
<sequence>MASLYIVGLIPQIFAFAVNFTAQKFLQAQSVVTPSAYISGAALFLQILLTWTTVYVMGLGLMGIAYVLTISWWFIVLSQTLYIITSPTFRHTWTGLSWRSFHGLWSFFKLSAGSAVMICLEMWYSQILVLLAGLLNDHALSLDSLSICMSISGLSFMVSVGFNAAVSVRTSNELGAEHPKSAMFSSWMATFVSFVISLAEALALMASRDYIGYIFTSDAEVAKAVSELCPFLAVTILLNGIQPVLSGVAVGCGWQTFVAYVNVGCYYVVGIPIGCVLGFTFNLQAKTFVAYVNVGCYYVVGIPIGCVLGFTFNLQAKGIWIGMIGGTLMQTLILLYVTYRTDWDKEVKKARKRLDMWDDKKEPLLN</sequence>
<dbReference type="NCBIfam" id="TIGR00797">
    <property type="entry name" value="matE"/>
    <property type="match status" value="1"/>
</dbReference>
<evidence type="ECO:0000256" key="2">
    <source>
        <dbReference type="ARBA" id="ARBA00010199"/>
    </source>
</evidence>
<feature type="transmembrane region" description="Helical" evidence="7">
    <location>
        <begin position="104"/>
        <end position="124"/>
    </location>
</feature>
<accession>A0A8S9GYI7</accession>
<comment type="subcellular location">
    <subcellularLocation>
        <location evidence="1">Membrane</location>
        <topology evidence="1">Multi-pass membrane protein</topology>
    </subcellularLocation>
</comment>
<feature type="transmembrane region" description="Helical" evidence="7">
    <location>
        <begin position="145"/>
        <end position="166"/>
    </location>
</feature>
<evidence type="ECO:0000256" key="1">
    <source>
        <dbReference type="ARBA" id="ARBA00004141"/>
    </source>
</evidence>
<evidence type="ECO:0000256" key="3">
    <source>
        <dbReference type="ARBA" id="ARBA00022448"/>
    </source>
</evidence>
<dbReference type="GO" id="GO:1990961">
    <property type="term" value="P:xenobiotic detoxification by transmembrane export across the plasma membrane"/>
    <property type="evidence" value="ECO:0007669"/>
    <property type="project" value="InterPro"/>
</dbReference>
<feature type="transmembrane region" description="Helical" evidence="7">
    <location>
        <begin position="288"/>
        <end position="312"/>
    </location>
</feature>
<evidence type="ECO:0000313" key="9">
    <source>
        <dbReference type="Proteomes" id="UP000712281"/>
    </source>
</evidence>
<dbReference type="InterPro" id="IPR045069">
    <property type="entry name" value="MATE_euk"/>
</dbReference>
<feature type="transmembrane region" description="Helical" evidence="7">
    <location>
        <begin position="228"/>
        <end position="251"/>
    </location>
</feature>
<comment type="caution">
    <text evidence="8">The sequence shown here is derived from an EMBL/GenBank/DDBJ whole genome shotgun (WGS) entry which is preliminary data.</text>
</comment>
<feature type="transmembrane region" description="Helical" evidence="7">
    <location>
        <begin position="186"/>
        <end position="207"/>
    </location>
</feature>
<dbReference type="GO" id="GO:0042910">
    <property type="term" value="F:xenobiotic transmembrane transporter activity"/>
    <property type="evidence" value="ECO:0007669"/>
    <property type="project" value="InterPro"/>
</dbReference>
<keyword evidence="3" id="KW-0813">Transport</keyword>
<feature type="transmembrane region" description="Helical" evidence="7">
    <location>
        <begin position="63"/>
        <end position="84"/>
    </location>
</feature>
<dbReference type="GO" id="GO:0015297">
    <property type="term" value="F:antiporter activity"/>
    <property type="evidence" value="ECO:0007669"/>
    <property type="project" value="InterPro"/>
</dbReference>
<proteinExistence type="inferred from homology"/>
<feature type="transmembrane region" description="Helical" evidence="7">
    <location>
        <begin position="31"/>
        <end position="51"/>
    </location>
</feature>
<evidence type="ECO:0000256" key="4">
    <source>
        <dbReference type="ARBA" id="ARBA00022692"/>
    </source>
</evidence>
<keyword evidence="6 7" id="KW-0472">Membrane</keyword>
<dbReference type="EMBL" id="QGKW02001988">
    <property type="protein sequence ID" value="KAF2549846.1"/>
    <property type="molecule type" value="Genomic_DNA"/>
</dbReference>
<dbReference type="CDD" id="cd13132">
    <property type="entry name" value="MATE_eukaryotic"/>
    <property type="match status" value="1"/>
</dbReference>
<dbReference type="InterPro" id="IPR002528">
    <property type="entry name" value="MATE_fam"/>
</dbReference>
<feature type="transmembrane region" description="Helical" evidence="7">
    <location>
        <begin position="318"/>
        <end position="339"/>
    </location>
</feature>
<evidence type="ECO:0000256" key="6">
    <source>
        <dbReference type="ARBA" id="ARBA00023136"/>
    </source>
</evidence>
<protein>
    <recommendedName>
        <fullName evidence="10">Protein DETOXIFICATION</fullName>
    </recommendedName>
</protein>
<name>A0A8S9GYI7_BRACR</name>
<dbReference type="Pfam" id="PF01554">
    <property type="entry name" value="MatE"/>
    <property type="match status" value="1"/>
</dbReference>
<keyword evidence="5 7" id="KW-1133">Transmembrane helix</keyword>
<dbReference type="Proteomes" id="UP000712281">
    <property type="component" value="Unassembled WGS sequence"/>
</dbReference>
<comment type="similarity">
    <text evidence="2">Belongs to the multi antimicrobial extrusion (MATE) (TC 2.A.66.1) family.</text>
</comment>
<organism evidence="8 9">
    <name type="scientific">Brassica cretica</name>
    <name type="common">Mustard</name>
    <dbReference type="NCBI Taxonomy" id="69181"/>
    <lineage>
        <taxon>Eukaryota</taxon>
        <taxon>Viridiplantae</taxon>
        <taxon>Streptophyta</taxon>
        <taxon>Embryophyta</taxon>
        <taxon>Tracheophyta</taxon>
        <taxon>Spermatophyta</taxon>
        <taxon>Magnoliopsida</taxon>
        <taxon>eudicotyledons</taxon>
        <taxon>Gunneridae</taxon>
        <taxon>Pentapetalae</taxon>
        <taxon>rosids</taxon>
        <taxon>malvids</taxon>
        <taxon>Brassicales</taxon>
        <taxon>Brassicaceae</taxon>
        <taxon>Brassiceae</taxon>
        <taxon>Brassica</taxon>
    </lineage>
</organism>
<evidence type="ECO:0000256" key="5">
    <source>
        <dbReference type="ARBA" id="ARBA00022989"/>
    </source>
</evidence>
<dbReference type="PANTHER" id="PTHR11206">
    <property type="entry name" value="MULTIDRUG RESISTANCE PROTEIN"/>
    <property type="match status" value="1"/>
</dbReference>
<evidence type="ECO:0000256" key="7">
    <source>
        <dbReference type="SAM" id="Phobius"/>
    </source>
</evidence>
<evidence type="ECO:0000313" key="8">
    <source>
        <dbReference type="EMBL" id="KAF2549846.1"/>
    </source>
</evidence>
<gene>
    <name evidence="8" type="ORF">F2Q68_00037256</name>
</gene>
<reference evidence="8" key="1">
    <citation type="submission" date="2019-12" db="EMBL/GenBank/DDBJ databases">
        <title>Genome sequencing and annotation of Brassica cretica.</title>
        <authorList>
            <person name="Studholme D.J."/>
            <person name="Sarris P.F."/>
        </authorList>
    </citation>
    <scope>NUCLEOTIDE SEQUENCE</scope>
    <source>
        <strain evidence="8">PFS-001/15</strain>
        <tissue evidence="8">Leaf</tissue>
    </source>
</reference>
<dbReference type="AlphaFoldDB" id="A0A8S9GYI7"/>
<keyword evidence="4 7" id="KW-0812">Transmembrane</keyword>
<dbReference type="GO" id="GO:0016020">
    <property type="term" value="C:membrane"/>
    <property type="evidence" value="ECO:0007669"/>
    <property type="project" value="UniProtKB-SubCell"/>
</dbReference>